<evidence type="ECO:0000313" key="3">
    <source>
        <dbReference type="Proteomes" id="UP001162162"/>
    </source>
</evidence>
<comment type="caution">
    <text evidence="2">The sequence shown here is derived from an EMBL/GenBank/DDBJ whole genome shotgun (WGS) entry which is preliminary data.</text>
</comment>
<protein>
    <submittedName>
        <fullName evidence="2">Uncharacterized protein</fullName>
    </submittedName>
</protein>
<name>A0AAV8XA13_9CUCU</name>
<dbReference type="Proteomes" id="UP001162162">
    <property type="component" value="Unassembled WGS sequence"/>
</dbReference>
<dbReference type="AlphaFoldDB" id="A0AAV8XA13"/>
<organism evidence="2 3">
    <name type="scientific">Aromia moschata</name>
    <dbReference type="NCBI Taxonomy" id="1265417"/>
    <lineage>
        <taxon>Eukaryota</taxon>
        <taxon>Metazoa</taxon>
        <taxon>Ecdysozoa</taxon>
        <taxon>Arthropoda</taxon>
        <taxon>Hexapoda</taxon>
        <taxon>Insecta</taxon>
        <taxon>Pterygota</taxon>
        <taxon>Neoptera</taxon>
        <taxon>Endopterygota</taxon>
        <taxon>Coleoptera</taxon>
        <taxon>Polyphaga</taxon>
        <taxon>Cucujiformia</taxon>
        <taxon>Chrysomeloidea</taxon>
        <taxon>Cerambycidae</taxon>
        <taxon>Cerambycinae</taxon>
        <taxon>Callichromatini</taxon>
        <taxon>Aromia</taxon>
    </lineage>
</organism>
<dbReference type="EMBL" id="JAPWTK010000897">
    <property type="protein sequence ID" value="KAJ8935311.1"/>
    <property type="molecule type" value="Genomic_DNA"/>
</dbReference>
<feature type="compositionally biased region" description="Basic residues" evidence="1">
    <location>
        <begin position="60"/>
        <end position="73"/>
    </location>
</feature>
<accession>A0AAV8XA13</accession>
<feature type="compositionally biased region" description="Basic and acidic residues" evidence="1">
    <location>
        <begin position="41"/>
        <end position="56"/>
    </location>
</feature>
<feature type="region of interest" description="Disordered" evidence="1">
    <location>
        <begin position="27"/>
        <end position="124"/>
    </location>
</feature>
<feature type="compositionally biased region" description="Basic and acidic residues" evidence="1">
    <location>
        <begin position="87"/>
        <end position="103"/>
    </location>
</feature>
<evidence type="ECO:0000256" key="1">
    <source>
        <dbReference type="SAM" id="MobiDB-lite"/>
    </source>
</evidence>
<keyword evidence="3" id="KW-1185">Reference proteome</keyword>
<feature type="region of interest" description="Disordered" evidence="1">
    <location>
        <begin position="143"/>
        <end position="173"/>
    </location>
</feature>
<proteinExistence type="predicted"/>
<gene>
    <name evidence="2" type="ORF">NQ318_019479</name>
</gene>
<reference evidence="2" key="1">
    <citation type="journal article" date="2023" name="Insect Mol. Biol.">
        <title>Genome sequencing provides insights into the evolution of gene families encoding plant cell wall-degrading enzymes in longhorned beetles.</title>
        <authorList>
            <person name="Shin N.R."/>
            <person name="Okamura Y."/>
            <person name="Kirsch R."/>
            <person name="Pauchet Y."/>
        </authorList>
    </citation>
    <scope>NUCLEOTIDE SEQUENCE</scope>
    <source>
        <strain evidence="2">AMC_N1</strain>
    </source>
</reference>
<sequence length="287" mass="32650">MGGKGRAVERSLGVELTTGNIVDTMLRKEQNWKQTRVRHMNKTDAKEKDKTPEKRSSPSRVRRNLRRAMAWRKKKDESKAIHPTGKGPEKTEEAKNDPKGKDAPEEESPSTSKGKKTGEERPKDRWLKRFSIKWIKGTTLNAEKAEEGLAAPIQEEDTGRTGHEPTPGAVPDPKALNEAVEEAMRLSRLEEPATLTTALRHMTRLLHPGGKNISFPVPEAVDRTQLRCCNLPTDPHELKRLVERAFERREESISMENLYRDFVKSHGRVAMDPSKPWAQCYVHTRQP</sequence>
<evidence type="ECO:0000313" key="2">
    <source>
        <dbReference type="EMBL" id="KAJ8935311.1"/>
    </source>
</evidence>